<name>A0ABR0A7I5_9CRUS</name>
<sequence>MTLTMWVEDMEEQVEVVHLALSTSVPRSVEVESTPSLSSYVGLRNIRSLQSNLPTRNNNCRLIESTGFCCH</sequence>
<gene>
    <name evidence="1" type="ORF">OUZ56_003027</name>
</gene>
<keyword evidence="2" id="KW-1185">Reference proteome</keyword>
<accession>A0ABR0A7I5</accession>
<proteinExistence type="predicted"/>
<dbReference type="EMBL" id="JAOYFB010000036">
    <property type="protein sequence ID" value="KAK4021096.1"/>
    <property type="molecule type" value="Genomic_DNA"/>
</dbReference>
<reference evidence="1 2" key="1">
    <citation type="journal article" date="2023" name="Nucleic Acids Res.">
        <title>The hologenome of Daphnia magna reveals possible DNA methylation and microbiome-mediated evolution of the host genome.</title>
        <authorList>
            <person name="Chaturvedi A."/>
            <person name="Li X."/>
            <person name="Dhandapani V."/>
            <person name="Marshall H."/>
            <person name="Kissane S."/>
            <person name="Cuenca-Cambronero M."/>
            <person name="Asole G."/>
            <person name="Calvet F."/>
            <person name="Ruiz-Romero M."/>
            <person name="Marangio P."/>
            <person name="Guigo R."/>
            <person name="Rago D."/>
            <person name="Mirbahai L."/>
            <person name="Eastwood N."/>
            <person name="Colbourne J.K."/>
            <person name="Zhou J."/>
            <person name="Mallon E."/>
            <person name="Orsini L."/>
        </authorList>
    </citation>
    <scope>NUCLEOTIDE SEQUENCE [LARGE SCALE GENOMIC DNA]</scope>
    <source>
        <strain evidence="1">LRV0_1</strain>
    </source>
</reference>
<protein>
    <submittedName>
        <fullName evidence="1">Uncharacterized protein</fullName>
    </submittedName>
</protein>
<evidence type="ECO:0000313" key="1">
    <source>
        <dbReference type="EMBL" id="KAK4021096.1"/>
    </source>
</evidence>
<organism evidence="1 2">
    <name type="scientific">Daphnia magna</name>
    <dbReference type="NCBI Taxonomy" id="35525"/>
    <lineage>
        <taxon>Eukaryota</taxon>
        <taxon>Metazoa</taxon>
        <taxon>Ecdysozoa</taxon>
        <taxon>Arthropoda</taxon>
        <taxon>Crustacea</taxon>
        <taxon>Branchiopoda</taxon>
        <taxon>Diplostraca</taxon>
        <taxon>Cladocera</taxon>
        <taxon>Anomopoda</taxon>
        <taxon>Daphniidae</taxon>
        <taxon>Daphnia</taxon>
    </lineage>
</organism>
<comment type="caution">
    <text evidence="1">The sequence shown here is derived from an EMBL/GenBank/DDBJ whole genome shotgun (WGS) entry which is preliminary data.</text>
</comment>
<dbReference type="Proteomes" id="UP001234178">
    <property type="component" value="Unassembled WGS sequence"/>
</dbReference>
<evidence type="ECO:0000313" key="2">
    <source>
        <dbReference type="Proteomes" id="UP001234178"/>
    </source>
</evidence>